<sequence length="248" mass="26146">DLVSSVTVDVNVVSPDPLPVTIASPDPLPVEISTPIPLDVNVVSPDPLPVEIANPLNNQGNAVMVEAVDKIRPGIITLMYDGLIVSSTLAVEIVSQDRDITLVDATGFNAGDSITNLAEASDSNFPVVIVKVGNVLTLDRLIDGNFPIGTVIDNLPVQMNVIGTPASPVVYKVAPPPGEVWHLTRSMISMTHSSSGDMGKFGGISALTYGVQGRVFNDGAYTTFINWKTNGDLALSMYDVKFDSRSGG</sequence>
<gene>
    <name evidence="1" type="ORF">S01H1_68918</name>
</gene>
<reference evidence="1" key="1">
    <citation type="journal article" date="2014" name="Front. Microbiol.">
        <title>High frequency of phylogenetically diverse reductive dehalogenase-homologous genes in deep subseafloor sedimentary metagenomes.</title>
        <authorList>
            <person name="Kawai M."/>
            <person name="Futagami T."/>
            <person name="Toyoda A."/>
            <person name="Takaki Y."/>
            <person name="Nishi S."/>
            <person name="Hori S."/>
            <person name="Arai W."/>
            <person name="Tsubouchi T."/>
            <person name="Morono Y."/>
            <person name="Uchiyama I."/>
            <person name="Ito T."/>
            <person name="Fujiyama A."/>
            <person name="Inagaki F."/>
            <person name="Takami H."/>
        </authorList>
    </citation>
    <scope>NUCLEOTIDE SEQUENCE</scope>
    <source>
        <strain evidence="1">Expedition CK06-06</strain>
    </source>
</reference>
<feature type="non-terminal residue" evidence="1">
    <location>
        <position position="248"/>
    </location>
</feature>
<organism evidence="1">
    <name type="scientific">marine sediment metagenome</name>
    <dbReference type="NCBI Taxonomy" id="412755"/>
    <lineage>
        <taxon>unclassified sequences</taxon>
        <taxon>metagenomes</taxon>
        <taxon>ecological metagenomes</taxon>
    </lineage>
</organism>
<protein>
    <submittedName>
        <fullName evidence="1">Uncharacterized protein</fullName>
    </submittedName>
</protein>
<dbReference type="EMBL" id="BARS01045721">
    <property type="protein sequence ID" value="GAG35851.1"/>
    <property type="molecule type" value="Genomic_DNA"/>
</dbReference>
<evidence type="ECO:0000313" key="1">
    <source>
        <dbReference type="EMBL" id="GAG35851.1"/>
    </source>
</evidence>
<comment type="caution">
    <text evidence="1">The sequence shown here is derived from an EMBL/GenBank/DDBJ whole genome shotgun (WGS) entry which is preliminary data.</text>
</comment>
<name>X0YG97_9ZZZZ</name>
<proteinExistence type="predicted"/>
<dbReference type="AlphaFoldDB" id="X0YG97"/>
<accession>X0YG97</accession>
<feature type="non-terminal residue" evidence="1">
    <location>
        <position position="1"/>
    </location>
</feature>